<feature type="active site" evidence="8">
    <location>
        <position position="187"/>
    </location>
</feature>
<dbReference type="PANTHER" id="PTHR22981:SF7">
    <property type="entry name" value="3-HYDROXYISOBUTYRATE DEHYDROGENASE, MITOCHONDRIAL"/>
    <property type="match status" value="1"/>
</dbReference>
<evidence type="ECO:0000256" key="7">
    <source>
        <dbReference type="ARBA" id="ARBA00049197"/>
    </source>
</evidence>
<sequence length="327" mass="34745">MQPCDPLPNSTYGFIGLGVMGYGMAKNLRRKIPETSKLVICELVKQRCDQWVAEVEGKVEVAHSPREDIIITMLPRGSHVLDAFTNAQTGLLSVAGSAATEMVFIECSTIEVAISLEVRRAVAASGLGIFVDSPVSGGRGGADNGTLTFMIGGEDAAFKRIRPIVATMANPESIFHCGRAGAGLATKQINNYLSAVSMLGVCEAMDLGSRYGLDPKTLAGVINVSTGMCYNSREQNPVKGVSDVSSAAKDFEDGFSTELCQGVLNMSIDLRREVGGRSVLAGAVARTYQKAVETDCCKGKDFRSVYKLFADDEHALDELSDIPGASV</sequence>
<dbReference type="SUPFAM" id="SSF48179">
    <property type="entry name" value="6-phosphogluconate dehydrogenase C-terminal domain-like"/>
    <property type="match status" value="1"/>
</dbReference>
<dbReference type="Gene3D" id="3.40.50.720">
    <property type="entry name" value="NAD(P)-binding Rossmann-like Domain"/>
    <property type="match status" value="1"/>
</dbReference>
<comment type="pathway">
    <text evidence="1">Amino-acid degradation; L-valine degradation.</text>
</comment>
<dbReference type="InterPro" id="IPR008927">
    <property type="entry name" value="6-PGluconate_DH-like_C_sf"/>
</dbReference>
<evidence type="ECO:0000256" key="2">
    <source>
        <dbReference type="ARBA" id="ARBA00006013"/>
    </source>
</evidence>
<dbReference type="InterPro" id="IPR006115">
    <property type="entry name" value="6PGDH_NADP-bd"/>
</dbReference>
<evidence type="ECO:0000259" key="10">
    <source>
        <dbReference type="Pfam" id="PF14833"/>
    </source>
</evidence>
<dbReference type="PROSITE" id="PS00895">
    <property type="entry name" value="3_HYDROXYISOBUT_DH"/>
    <property type="match status" value="1"/>
</dbReference>
<dbReference type="GO" id="GO:0051287">
    <property type="term" value="F:NAD binding"/>
    <property type="evidence" value="ECO:0007669"/>
    <property type="project" value="InterPro"/>
</dbReference>
<comment type="catalytic activity">
    <reaction evidence="7">
        <text>3-hydroxy-2-methylpropanoate + NAD(+) = 2-methyl-3-oxopropanoate + NADH + H(+)</text>
        <dbReference type="Rhea" id="RHEA:17681"/>
        <dbReference type="ChEBI" id="CHEBI:11805"/>
        <dbReference type="ChEBI" id="CHEBI:15378"/>
        <dbReference type="ChEBI" id="CHEBI:57540"/>
        <dbReference type="ChEBI" id="CHEBI:57700"/>
        <dbReference type="ChEBI" id="CHEBI:57945"/>
        <dbReference type="EC" id="1.1.1.31"/>
    </reaction>
</comment>
<dbReference type="OrthoDB" id="21615at2759"/>
<keyword evidence="5" id="KW-0560">Oxidoreductase</keyword>
<dbReference type="InterPro" id="IPR036291">
    <property type="entry name" value="NAD(P)-bd_dom_sf"/>
</dbReference>
<evidence type="ECO:0000256" key="8">
    <source>
        <dbReference type="PIRSR" id="PIRSR000103-1"/>
    </source>
</evidence>
<evidence type="ECO:0000256" key="1">
    <source>
        <dbReference type="ARBA" id="ARBA00005109"/>
    </source>
</evidence>
<reference evidence="11" key="2">
    <citation type="submission" date="2020-09" db="EMBL/GenBank/DDBJ databases">
        <title>Reference genome assembly for Australian Ascochyta lentis isolate Al4.</title>
        <authorList>
            <person name="Lee R.C."/>
            <person name="Farfan-Caceres L.M."/>
            <person name="Debler J.W."/>
            <person name="Williams A.H."/>
            <person name="Henares B.M."/>
        </authorList>
    </citation>
    <scope>NUCLEOTIDE SEQUENCE</scope>
    <source>
        <strain evidence="11">Al4</strain>
    </source>
</reference>
<dbReference type="GO" id="GO:0008442">
    <property type="term" value="F:3-hydroxyisobutyrate dehydrogenase activity"/>
    <property type="evidence" value="ECO:0007669"/>
    <property type="project" value="UniProtKB-EC"/>
</dbReference>
<evidence type="ECO:0000256" key="5">
    <source>
        <dbReference type="ARBA" id="ARBA00023002"/>
    </source>
</evidence>
<evidence type="ECO:0000313" key="11">
    <source>
        <dbReference type="EMBL" id="KAF9698582.1"/>
    </source>
</evidence>
<dbReference type="PIRSF" id="PIRSF000103">
    <property type="entry name" value="HIBADH"/>
    <property type="match status" value="1"/>
</dbReference>
<comment type="similarity">
    <text evidence="2">Belongs to the HIBADH-related family. 3-hydroxyisobutyrate dehydrogenase subfamily.</text>
</comment>
<evidence type="ECO:0000256" key="6">
    <source>
        <dbReference type="ARBA" id="ARBA00023027"/>
    </source>
</evidence>
<dbReference type="PANTHER" id="PTHR22981">
    <property type="entry name" value="3-HYDROXYISOBUTYRATE DEHYDROGENASE-RELATED"/>
    <property type="match status" value="1"/>
</dbReference>
<dbReference type="EMBL" id="RZGK01000006">
    <property type="protein sequence ID" value="KAF9698582.1"/>
    <property type="molecule type" value="Genomic_DNA"/>
</dbReference>
<dbReference type="Pfam" id="PF03446">
    <property type="entry name" value="NAD_binding_2"/>
    <property type="match status" value="1"/>
</dbReference>
<protein>
    <recommendedName>
        <fullName evidence="3">3-hydroxyisobutyrate dehydrogenase</fullName>
        <ecNumber evidence="3">1.1.1.31</ecNumber>
    </recommendedName>
</protein>
<dbReference type="Gene3D" id="1.10.1040.10">
    <property type="entry name" value="N-(1-d-carboxylethyl)-l-norvaline Dehydrogenase, domain 2"/>
    <property type="match status" value="1"/>
</dbReference>
<dbReference type="Pfam" id="PF14833">
    <property type="entry name" value="NAD_binding_11"/>
    <property type="match status" value="1"/>
</dbReference>
<dbReference type="InterPro" id="IPR013328">
    <property type="entry name" value="6PGD_dom2"/>
</dbReference>
<accession>A0A8H7J8V2</accession>
<dbReference type="Proteomes" id="UP000651452">
    <property type="component" value="Unassembled WGS sequence"/>
</dbReference>
<dbReference type="SUPFAM" id="SSF51735">
    <property type="entry name" value="NAD(P)-binding Rossmann-fold domains"/>
    <property type="match status" value="1"/>
</dbReference>
<feature type="domain" description="6-phosphogluconate dehydrogenase NADP-binding" evidence="9">
    <location>
        <begin position="12"/>
        <end position="175"/>
    </location>
</feature>
<evidence type="ECO:0000256" key="4">
    <source>
        <dbReference type="ARBA" id="ARBA00022456"/>
    </source>
</evidence>
<dbReference type="InterPro" id="IPR002204">
    <property type="entry name" value="3-OH-isobutyrate_DH-rel_CS"/>
</dbReference>
<dbReference type="GO" id="GO:0050661">
    <property type="term" value="F:NADP binding"/>
    <property type="evidence" value="ECO:0007669"/>
    <property type="project" value="InterPro"/>
</dbReference>
<keyword evidence="6" id="KW-0520">NAD</keyword>
<evidence type="ECO:0000259" key="9">
    <source>
        <dbReference type="Pfam" id="PF03446"/>
    </source>
</evidence>
<organism evidence="11 12">
    <name type="scientific">Ascochyta lentis</name>
    <dbReference type="NCBI Taxonomy" id="205686"/>
    <lineage>
        <taxon>Eukaryota</taxon>
        <taxon>Fungi</taxon>
        <taxon>Dikarya</taxon>
        <taxon>Ascomycota</taxon>
        <taxon>Pezizomycotina</taxon>
        <taxon>Dothideomycetes</taxon>
        <taxon>Pleosporomycetidae</taxon>
        <taxon>Pleosporales</taxon>
        <taxon>Pleosporineae</taxon>
        <taxon>Didymellaceae</taxon>
        <taxon>Ascochyta</taxon>
    </lineage>
</organism>
<reference evidence="11" key="1">
    <citation type="submission" date="2018-12" db="EMBL/GenBank/DDBJ databases">
        <authorList>
            <person name="Syme R.A."/>
            <person name="Farfan-Caceres L."/>
            <person name="Lichtenzveig J."/>
        </authorList>
    </citation>
    <scope>NUCLEOTIDE SEQUENCE</scope>
    <source>
        <strain evidence="11">Al4</strain>
    </source>
</reference>
<proteinExistence type="inferred from homology"/>
<feature type="domain" description="3-hydroxyisobutyrate dehydrogenase-like NAD-binding" evidence="10">
    <location>
        <begin position="181"/>
        <end position="308"/>
    </location>
</feature>
<dbReference type="InterPro" id="IPR029154">
    <property type="entry name" value="HIBADH-like_NADP-bd"/>
</dbReference>
<dbReference type="InterPro" id="IPR015815">
    <property type="entry name" value="HIBADH-related"/>
</dbReference>
<comment type="caution">
    <text evidence="11">The sequence shown here is derived from an EMBL/GenBank/DDBJ whole genome shotgun (WGS) entry which is preliminary data.</text>
</comment>
<evidence type="ECO:0000256" key="3">
    <source>
        <dbReference type="ARBA" id="ARBA00012991"/>
    </source>
</evidence>
<keyword evidence="12" id="KW-1185">Reference proteome</keyword>
<keyword evidence="4" id="KW-0101">Branched-chain amino acid catabolism</keyword>
<dbReference type="AlphaFoldDB" id="A0A8H7J8V2"/>
<gene>
    <name evidence="11" type="ORF">EKO04_003942</name>
</gene>
<evidence type="ECO:0000313" key="12">
    <source>
        <dbReference type="Proteomes" id="UP000651452"/>
    </source>
</evidence>
<dbReference type="GO" id="GO:0006574">
    <property type="term" value="P:L-valine catabolic process"/>
    <property type="evidence" value="ECO:0007669"/>
    <property type="project" value="TreeGrafter"/>
</dbReference>
<name>A0A8H7J8V2_9PLEO</name>
<dbReference type="GO" id="GO:0005739">
    <property type="term" value="C:mitochondrion"/>
    <property type="evidence" value="ECO:0007669"/>
    <property type="project" value="TreeGrafter"/>
</dbReference>
<dbReference type="EC" id="1.1.1.31" evidence="3"/>